<keyword evidence="4" id="KW-0812">Transmembrane</keyword>
<feature type="region of interest" description="Disordered" evidence="3">
    <location>
        <begin position="208"/>
        <end position="241"/>
    </location>
</feature>
<dbReference type="AlphaFoldDB" id="A0ABD2QFX7"/>
<keyword evidence="7" id="KW-1185">Reference proteome</keyword>
<evidence type="ECO:0000259" key="5">
    <source>
        <dbReference type="SMART" id="SM00239"/>
    </source>
</evidence>
<dbReference type="Proteomes" id="UP001626550">
    <property type="component" value="Unassembled WGS sequence"/>
</dbReference>
<dbReference type="PANTHER" id="PTHR45999">
    <property type="entry name" value="UNC-13-4A, ISOFORM B"/>
    <property type="match status" value="1"/>
</dbReference>
<feature type="transmembrane region" description="Helical" evidence="4">
    <location>
        <begin position="174"/>
        <end position="194"/>
    </location>
</feature>
<gene>
    <name evidence="6" type="ORF">Ciccas_003042</name>
</gene>
<evidence type="ECO:0000313" key="6">
    <source>
        <dbReference type="EMBL" id="KAL3318298.1"/>
    </source>
</evidence>
<organism evidence="6 7">
    <name type="scientific">Cichlidogyrus casuarinus</name>
    <dbReference type="NCBI Taxonomy" id="1844966"/>
    <lineage>
        <taxon>Eukaryota</taxon>
        <taxon>Metazoa</taxon>
        <taxon>Spiralia</taxon>
        <taxon>Lophotrochozoa</taxon>
        <taxon>Platyhelminthes</taxon>
        <taxon>Monogenea</taxon>
        <taxon>Monopisthocotylea</taxon>
        <taxon>Dactylogyridea</taxon>
        <taxon>Ancyrocephalidae</taxon>
        <taxon>Cichlidogyrus</taxon>
    </lineage>
</organism>
<keyword evidence="4" id="KW-0472">Membrane</keyword>
<proteinExistence type="inferred from homology"/>
<dbReference type="EMBL" id="JBJKFK010000261">
    <property type="protein sequence ID" value="KAL3318298.1"/>
    <property type="molecule type" value="Genomic_DNA"/>
</dbReference>
<evidence type="ECO:0000256" key="3">
    <source>
        <dbReference type="SAM" id="MobiDB-lite"/>
    </source>
</evidence>
<dbReference type="PANTHER" id="PTHR45999:SF4">
    <property type="entry name" value="UNC-13-4A, ISOFORM B"/>
    <property type="match status" value="1"/>
</dbReference>
<feature type="domain" description="C2" evidence="5">
    <location>
        <begin position="111"/>
        <end position="351"/>
    </location>
</feature>
<evidence type="ECO:0000256" key="1">
    <source>
        <dbReference type="ARBA" id="ARBA00005823"/>
    </source>
</evidence>
<dbReference type="Pfam" id="PF00168">
    <property type="entry name" value="C2"/>
    <property type="match status" value="1"/>
</dbReference>
<dbReference type="SMART" id="SM00239">
    <property type="entry name" value="C2"/>
    <property type="match status" value="1"/>
</dbReference>
<comment type="caution">
    <text evidence="6">The sequence shown here is derived from an EMBL/GenBank/DDBJ whole genome shotgun (WGS) entry which is preliminary data.</text>
</comment>
<feature type="transmembrane region" description="Helical" evidence="4">
    <location>
        <begin position="133"/>
        <end position="154"/>
    </location>
</feature>
<keyword evidence="4" id="KW-1133">Transmembrane helix</keyword>
<feature type="compositionally biased region" description="Low complexity" evidence="3">
    <location>
        <begin position="208"/>
        <end position="236"/>
    </location>
</feature>
<comment type="similarity">
    <text evidence="1">Belongs to the unc-13 family.</text>
</comment>
<accession>A0ABD2QFX7</accession>
<dbReference type="InterPro" id="IPR035892">
    <property type="entry name" value="C2_domain_sf"/>
</dbReference>
<keyword evidence="2" id="KW-0268">Exocytosis</keyword>
<dbReference type="InterPro" id="IPR000008">
    <property type="entry name" value="C2_dom"/>
</dbReference>
<dbReference type="InterPro" id="IPR052095">
    <property type="entry name" value="UNC-13_domain"/>
</dbReference>
<dbReference type="SUPFAM" id="SSF49562">
    <property type="entry name" value="C2 domain (Calcium/lipid-binding domain, CaLB)"/>
    <property type="match status" value="1"/>
</dbReference>
<evidence type="ECO:0000256" key="4">
    <source>
        <dbReference type="SAM" id="Phobius"/>
    </source>
</evidence>
<reference evidence="6 7" key="1">
    <citation type="submission" date="2024-11" db="EMBL/GenBank/DDBJ databases">
        <title>Adaptive evolution of stress response genes in parasites aligns with host niche diversity.</title>
        <authorList>
            <person name="Hahn C."/>
            <person name="Resl P."/>
        </authorList>
    </citation>
    <scope>NUCLEOTIDE SEQUENCE [LARGE SCALE GENOMIC DNA]</scope>
    <source>
        <strain evidence="6">EGGRZ-B1_66</strain>
        <tissue evidence="6">Body</tissue>
    </source>
</reference>
<dbReference type="Gene3D" id="2.60.40.150">
    <property type="entry name" value="C2 domain"/>
    <property type="match status" value="1"/>
</dbReference>
<name>A0ABD2QFX7_9PLAT</name>
<evidence type="ECO:0000313" key="7">
    <source>
        <dbReference type="Proteomes" id="UP001626550"/>
    </source>
</evidence>
<dbReference type="GO" id="GO:0006887">
    <property type="term" value="P:exocytosis"/>
    <property type="evidence" value="ECO:0007669"/>
    <property type="project" value="UniProtKB-KW"/>
</dbReference>
<protein>
    <recommendedName>
        <fullName evidence="5">C2 domain-containing protein</fullName>
    </recommendedName>
</protein>
<evidence type="ECO:0000256" key="2">
    <source>
        <dbReference type="ARBA" id="ARBA00022483"/>
    </source>
</evidence>
<sequence>MDFASEKYIFQFAKITQKTKPQALNVVNSKKDFEIKLIHRDESEPLSPKSLENLYIEVLYTIRHRIGHSSGERSSIVLELVNYAKATFGVSDLEHTRLYAECGENKPPIVILNVHVIAARDLEGKDANVTHTVFSVLFLAALQAAYLIALLLWLPDLRTTSPFPLSTIALTKPIISMSLSVAVFLATALIQLLAERFGQSIYRRVGGTNPSPNTSNRSSFHNNNNTNTASNSGNSSAPHEMGDARIPVRYMRATQVKECTVSPSWDETFRFDLEDVTNDRLHLDIWDHDDETSVLDAVSKLNQVKGVRGLGRYFKQVGQSARTSGKDVDDFLGCITQNLNDIPSVGSEKWYRLEGRTLKSRVQGEIKLGLHLSTREDRGTTEEDNLADIQQHVDLLCIFIQYDAKQSRKPLSEWDGKLSKPAETILHQHAIQGDITELQSAMW</sequence>